<dbReference type="RefSeq" id="WP_204654515.1">
    <property type="nucleotide sequence ID" value="NZ_JAFBFD010000029.1"/>
</dbReference>
<protein>
    <submittedName>
        <fullName evidence="3">HIT family protein</fullName>
        <ecNumber evidence="3">2.1.1.-</ecNumber>
    </submittedName>
</protein>
<name>A0ABV9MYE8_9ENTE</name>
<feature type="domain" description="HIT" evidence="2">
    <location>
        <begin position="16"/>
        <end position="118"/>
    </location>
</feature>
<dbReference type="EMBL" id="JBHSGS010000055">
    <property type="protein sequence ID" value="MFC4720064.1"/>
    <property type="molecule type" value="Genomic_DNA"/>
</dbReference>
<evidence type="ECO:0000259" key="2">
    <source>
        <dbReference type="PROSITE" id="PS51084"/>
    </source>
</evidence>
<dbReference type="EC" id="2.1.1.-" evidence="3"/>
<dbReference type="InterPro" id="IPR011146">
    <property type="entry name" value="HIT-like"/>
</dbReference>
<comment type="caution">
    <text evidence="1">Lacks conserved residue(s) required for the propagation of feature annotation.</text>
</comment>
<organism evidence="3 4">
    <name type="scientific">Enterococcus lemanii</name>
    <dbReference type="NCBI Taxonomy" id="1159752"/>
    <lineage>
        <taxon>Bacteria</taxon>
        <taxon>Bacillati</taxon>
        <taxon>Bacillota</taxon>
        <taxon>Bacilli</taxon>
        <taxon>Lactobacillales</taxon>
        <taxon>Enterococcaceae</taxon>
        <taxon>Enterococcus</taxon>
    </lineage>
</organism>
<dbReference type="Proteomes" id="UP001595969">
    <property type="component" value="Unassembled WGS sequence"/>
</dbReference>
<keyword evidence="3" id="KW-0808">Transferase</keyword>
<dbReference type="Gene3D" id="3.30.428.10">
    <property type="entry name" value="HIT-like"/>
    <property type="match status" value="1"/>
</dbReference>
<dbReference type="Pfam" id="PF01230">
    <property type="entry name" value="HIT"/>
    <property type="match status" value="1"/>
</dbReference>
<keyword evidence="3" id="KW-0489">Methyltransferase</keyword>
<dbReference type="GO" id="GO:0008168">
    <property type="term" value="F:methyltransferase activity"/>
    <property type="evidence" value="ECO:0007669"/>
    <property type="project" value="UniProtKB-KW"/>
</dbReference>
<accession>A0ABV9MYE8</accession>
<gene>
    <name evidence="3" type="ORF">ACFO5I_10030</name>
</gene>
<sequence length="159" mass="18298">MERQKAKTVNTSWQENRILAAKNGTNPMLMLELKASYAVFGDVQFLPGYCVLLPKKEVGSLNDLPPLERQQFLLEMSYLGDAILASTDAIRINYDILGNSDQYLHAHVFPRYQSEATERRKMPVWLYDKSHWSDPKTAYQEALHGDLRQLITKKLAKLQ</sequence>
<evidence type="ECO:0000313" key="4">
    <source>
        <dbReference type="Proteomes" id="UP001595969"/>
    </source>
</evidence>
<evidence type="ECO:0000313" key="3">
    <source>
        <dbReference type="EMBL" id="MFC4720064.1"/>
    </source>
</evidence>
<keyword evidence="4" id="KW-1185">Reference proteome</keyword>
<reference evidence="4" key="1">
    <citation type="journal article" date="2019" name="Int. J. Syst. Evol. Microbiol.">
        <title>The Global Catalogue of Microorganisms (GCM) 10K type strain sequencing project: providing services to taxonomists for standard genome sequencing and annotation.</title>
        <authorList>
            <consortium name="The Broad Institute Genomics Platform"/>
            <consortium name="The Broad Institute Genome Sequencing Center for Infectious Disease"/>
            <person name="Wu L."/>
            <person name="Ma J."/>
        </authorList>
    </citation>
    <scope>NUCLEOTIDE SEQUENCE [LARGE SCALE GENOMIC DNA]</scope>
    <source>
        <strain evidence="4">CGMCC 1.19032</strain>
    </source>
</reference>
<proteinExistence type="predicted"/>
<dbReference type="SUPFAM" id="SSF54197">
    <property type="entry name" value="HIT-like"/>
    <property type="match status" value="1"/>
</dbReference>
<dbReference type="PROSITE" id="PS51084">
    <property type="entry name" value="HIT_2"/>
    <property type="match status" value="1"/>
</dbReference>
<dbReference type="InterPro" id="IPR036265">
    <property type="entry name" value="HIT-like_sf"/>
</dbReference>
<evidence type="ECO:0000256" key="1">
    <source>
        <dbReference type="PROSITE-ProRule" id="PRU00464"/>
    </source>
</evidence>
<comment type="caution">
    <text evidence="3">The sequence shown here is derived from an EMBL/GenBank/DDBJ whole genome shotgun (WGS) entry which is preliminary data.</text>
</comment>
<dbReference type="GO" id="GO:0032259">
    <property type="term" value="P:methylation"/>
    <property type="evidence" value="ECO:0007669"/>
    <property type="project" value="UniProtKB-KW"/>
</dbReference>